<sequence length="247" mass="27038">MTTPSAALADGHYDQYVEWKSWDNLFSFSDVENRYFRIETAGISVADADLLEIGFGAGHFLAWARHQGARVSGTELQPALAEAAEAAGIRLLAPAIETCADAFAGAFDTIVSFDVFEHFPLSDLGPRLDACHTMLRPGGHLLLRFPNGQSPIGLTQQHGDPTHLVPLSLAKLRPLLMTHGWEIVAYRGQAIVGGGSLLHKAVRSVRQLLRRIIEATYQFIYCVDHPLDAVVVLVLRKRGSPNPHKTP</sequence>
<dbReference type="InterPro" id="IPR029063">
    <property type="entry name" value="SAM-dependent_MTases_sf"/>
</dbReference>
<dbReference type="SUPFAM" id="SSF53335">
    <property type="entry name" value="S-adenosyl-L-methionine-dependent methyltransferases"/>
    <property type="match status" value="1"/>
</dbReference>
<dbReference type="HOGENOM" id="CLU_1188212_0_0_5"/>
<dbReference type="Gene3D" id="3.40.50.150">
    <property type="entry name" value="Vaccinia Virus protein VP39"/>
    <property type="match status" value="1"/>
</dbReference>
<dbReference type="Proteomes" id="UP000001302">
    <property type="component" value="Chromosome"/>
</dbReference>
<dbReference type="EMBL" id="CP002156">
    <property type="protein sequence ID" value="ADM10308.1"/>
    <property type="molecule type" value="Genomic_DNA"/>
</dbReference>
<dbReference type="eggNOG" id="COG2230">
    <property type="taxonomic scope" value="Bacteria"/>
</dbReference>
<organism evidence="1 2">
    <name type="scientific">Parvularcula bermudensis (strain ATCC BAA-594 / HTCC2503 / KCTC 12087)</name>
    <dbReference type="NCBI Taxonomy" id="314260"/>
    <lineage>
        <taxon>Bacteria</taxon>
        <taxon>Pseudomonadati</taxon>
        <taxon>Pseudomonadota</taxon>
        <taxon>Alphaproteobacteria</taxon>
        <taxon>Parvularculales</taxon>
        <taxon>Parvularculaceae</taxon>
        <taxon>Parvularcula</taxon>
    </lineage>
</organism>
<dbReference type="KEGG" id="pbr:PB2503_11304"/>
<reference evidence="1 2" key="2">
    <citation type="journal article" date="2011" name="J. Bacteriol.">
        <title>Complete genome sequence of strain HTCC2503T of Parvularcula bermudensis, the type species of the order "Parvularculales" in the class Alphaproteobacteria.</title>
        <authorList>
            <person name="Oh H.M."/>
            <person name="Kang I."/>
            <person name="Vergin K.L."/>
            <person name="Kang D."/>
            <person name="Rhee K.H."/>
            <person name="Giovannoni S.J."/>
            <person name="Cho J.C."/>
        </authorList>
    </citation>
    <scope>NUCLEOTIDE SEQUENCE [LARGE SCALE GENOMIC DNA]</scope>
    <source>
        <strain evidence="2">ATCC BAA-594 / HTCC2503 / KCTC 12087</strain>
    </source>
</reference>
<dbReference type="OrthoDB" id="9801609at2"/>
<reference evidence="2" key="1">
    <citation type="submission" date="2010-08" db="EMBL/GenBank/DDBJ databases">
        <title>Genome sequence of Parvularcula bermudensis HTCC2503.</title>
        <authorList>
            <person name="Kang D.-M."/>
            <person name="Oh H.-M."/>
            <person name="Cho J.-C."/>
        </authorList>
    </citation>
    <scope>NUCLEOTIDE SEQUENCE [LARGE SCALE GENOMIC DNA]</scope>
    <source>
        <strain evidence="2">ATCC BAA-594 / HTCC2503 / KCTC 12087</strain>
    </source>
</reference>
<accession>E0TC50</accession>
<proteinExistence type="predicted"/>
<protein>
    <submittedName>
        <fullName evidence="1">Cyclopropane-fatty-acyl-phospholipid</fullName>
    </submittedName>
</protein>
<dbReference type="RefSeq" id="WP_013301282.1">
    <property type="nucleotide sequence ID" value="NC_014414.1"/>
</dbReference>
<name>E0TC50_PARBH</name>
<keyword evidence="2" id="KW-1185">Reference proteome</keyword>
<evidence type="ECO:0000313" key="2">
    <source>
        <dbReference type="Proteomes" id="UP000001302"/>
    </source>
</evidence>
<dbReference type="Pfam" id="PF13489">
    <property type="entry name" value="Methyltransf_23"/>
    <property type="match status" value="1"/>
</dbReference>
<dbReference type="STRING" id="314260.PB2503_11304"/>
<evidence type="ECO:0000313" key="1">
    <source>
        <dbReference type="EMBL" id="ADM10308.1"/>
    </source>
</evidence>
<gene>
    <name evidence="1" type="ordered locus">PB2503_11304</name>
</gene>
<dbReference type="CDD" id="cd02440">
    <property type="entry name" value="AdoMet_MTases"/>
    <property type="match status" value="1"/>
</dbReference>
<dbReference type="AlphaFoldDB" id="E0TC50"/>